<gene>
    <name evidence="7" type="ORF">C6Y45_13975</name>
</gene>
<feature type="transmembrane region" description="Helical" evidence="6">
    <location>
        <begin position="254"/>
        <end position="277"/>
    </location>
</feature>
<sequence>MKVDNNSKRQILPSLKINFSWTLFGNLVYAFTQWAVISLIARLGNVEMVGQYTLALAITAPVYLFFQMNLRSIQATDRVGEFELNEYIGFRLITLLFTTSIVLIILIFGDFNIEMLWLVLFIGIAKSSELISEVYYGNFQKNEIMKYVAVSKIVRGIFSAIILGIILFTTNSIVYATLAFSLSWILTLWVVDIRLTKSLINHDNYKKIIKPYINLRIFKSIIIIALPLGIAGALDSFNTNIPRYLISFYLGEASLGYFAAIAYIIVAGHTVIGALCHAAIPRLAKYYHLGKINNFKTLLFKLNFIGALIGAFAILVSVFFGDTLLKFIYTEDFGEYHNILIIVVGGGVIWYMVGFLNTAILASRKFKLQVPILLLSACTTLVTSWILIPELELVGAGYSLIAGFSARFIISLYYVIKLIKEKSN</sequence>
<keyword evidence="5 6" id="KW-0472">Membrane</keyword>
<evidence type="ECO:0000313" key="7">
    <source>
        <dbReference type="EMBL" id="PTL37905.1"/>
    </source>
</evidence>
<evidence type="ECO:0000256" key="1">
    <source>
        <dbReference type="ARBA" id="ARBA00004651"/>
    </source>
</evidence>
<feature type="transmembrane region" description="Helical" evidence="6">
    <location>
        <begin position="298"/>
        <end position="319"/>
    </location>
</feature>
<feature type="transmembrane region" description="Helical" evidence="6">
    <location>
        <begin position="339"/>
        <end position="361"/>
    </location>
</feature>
<feature type="transmembrane region" description="Helical" evidence="6">
    <location>
        <begin position="87"/>
        <end position="109"/>
    </location>
</feature>
<feature type="transmembrane region" description="Helical" evidence="6">
    <location>
        <begin position="115"/>
        <end position="135"/>
    </location>
</feature>
<keyword evidence="3 6" id="KW-0812">Transmembrane</keyword>
<keyword evidence="8" id="KW-1185">Reference proteome</keyword>
<dbReference type="AlphaFoldDB" id="A0A2T4U3H4"/>
<organism evidence="7 8">
    <name type="scientific">Alkalicoccus saliphilus</name>
    <dbReference type="NCBI Taxonomy" id="200989"/>
    <lineage>
        <taxon>Bacteria</taxon>
        <taxon>Bacillati</taxon>
        <taxon>Bacillota</taxon>
        <taxon>Bacilli</taxon>
        <taxon>Bacillales</taxon>
        <taxon>Bacillaceae</taxon>
        <taxon>Alkalicoccus</taxon>
    </lineage>
</organism>
<dbReference type="InterPro" id="IPR050833">
    <property type="entry name" value="Poly_Biosynth_Transport"/>
</dbReference>
<evidence type="ECO:0000313" key="8">
    <source>
        <dbReference type="Proteomes" id="UP000240509"/>
    </source>
</evidence>
<dbReference type="PANTHER" id="PTHR30250:SF11">
    <property type="entry name" value="O-ANTIGEN TRANSPORTER-RELATED"/>
    <property type="match status" value="1"/>
</dbReference>
<feature type="transmembrane region" description="Helical" evidence="6">
    <location>
        <begin position="147"/>
        <end position="167"/>
    </location>
</feature>
<feature type="transmembrane region" description="Helical" evidence="6">
    <location>
        <begin position="21"/>
        <end position="43"/>
    </location>
</feature>
<name>A0A2T4U3H4_9BACI</name>
<evidence type="ECO:0000256" key="6">
    <source>
        <dbReference type="SAM" id="Phobius"/>
    </source>
</evidence>
<dbReference type="GO" id="GO:0005886">
    <property type="term" value="C:plasma membrane"/>
    <property type="evidence" value="ECO:0007669"/>
    <property type="project" value="UniProtKB-SubCell"/>
</dbReference>
<dbReference type="OrthoDB" id="3246647at2"/>
<accession>A0A2T4U3H4</accession>
<dbReference type="Proteomes" id="UP000240509">
    <property type="component" value="Unassembled WGS sequence"/>
</dbReference>
<keyword evidence="2" id="KW-1003">Cell membrane</keyword>
<evidence type="ECO:0000256" key="2">
    <source>
        <dbReference type="ARBA" id="ARBA00022475"/>
    </source>
</evidence>
<evidence type="ECO:0000256" key="4">
    <source>
        <dbReference type="ARBA" id="ARBA00022989"/>
    </source>
</evidence>
<feature type="transmembrane region" description="Helical" evidence="6">
    <location>
        <begin position="394"/>
        <end position="416"/>
    </location>
</feature>
<comment type="caution">
    <text evidence="7">The sequence shown here is derived from an EMBL/GenBank/DDBJ whole genome shotgun (WGS) entry which is preliminary data.</text>
</comment>
<feature type="transmembrane region" description="Helical" evidence="6">
    <location>
        <begin position="173"/>
        <end position="191"/>
    </location>
</feature>
<dbReference type="Pfam" id="PF01943">
    <property type="entry name" value="Polysacc_synt"/>
    <property type="match status" value="1"/>
</dbReference>
<dbReference type="EMBL" id="PZJJ01000029">
    <property type="protein sequence ID" value="PTL37905.1"/>
    <property type="molecule type" value="Genomic_DNA"/>
</dbReference>
<dbReference type="RefSeq" id="WP_107585852.1">
    <property type="nucleotide sequence ID" value="NZ_PZJJ01000029.1"/>
</dbReference>
<comment type="subcellular location">
    <subcellularLocation>
        <location evidence="1">Cell membrane</location>
        <topology evidence="1">Multi-pass membrane protein</topology>
    </subcellularLocation>
</comment>
<evidence type="ECO:0000256" key="5">
    <source>
        <dbReference type="ARBA" id="ARBA00023136"/>
    </source>
</evidence>
<protein>
    <submittedName>
        <fullName evidence="7">Polysaccharide biosynthesis protein</fullName>
    </submittedName>
</protein>
<keyword evidence="4 6" id="KW-1133">Transmembrane helix</keyword>
<feature type="transmembrane region" description="Helical" evidence="6">
    <location>
        <begin position="212"/>
        <end position="234"/>
    </location>
</feature>
<feature type="transmembrane region" description="Helical" evidence="6">
    <location>
        <begin position="368"/>
        <end position="388"/>
    </location>
</feature>
<evidence type="ECO:0000256" key="3">
    <source>
        <dbReference type="ARBA" id="ARBA00022692"/>
    </source>
</evidence>
<feature type="transmembrane region" description="Helical" evidence="6">
    <location>
        <begin position="49"/>
        <end position="66"/>
    </location>
</feature>
<reference evidence="7 8" key="1">
    <citation type="submission" date="2018-03" db="EMBL/GenBank/DDBJ databases">
        <title>Alkalicoccus saliphilus sp. nov., isolated from a mineral pool.</title>
        <authorList>
            <person name="Zhao B."/>
        </authorList>
    </citation>
    <scope>NUCLEOTIDE SEQUENCE [LARGE SCALE GENOMIC DNA]</scope>
    <source>
        <strain evidence="7 8">6AG</strain>
    </source>
</reference>
<dbReference type="InterPro" id="IPR002797">
    <property type="entry name" value="Polysacc_synth"/>
</dbReference>
<proteinExistence type="predicted"/>
<dbReference type="PANTHER" id="PTHR30250">
    <property type="entry name" value="PST FAMILY PREDICTED COLANIC ACID TRANSPORTER"/>
    <property type="match status" value="1"/>
</dbReference>